<protein>
    <submittedName>
        <fullName evidence="2">Uncharacterized protein</fullName>
    </submittedName>
</protein>
<keyword evidence="3" id="KW-1185">Reference proteome</keyword>
<sequence length="73" mass="7904">MIPVILIGGVVLGAGMVFGYSSVVVGLVLMLACLIGLTVFMSTPGTVRRPGDRETVVERRFMGNHDDHRDFRA</sequence>
<keyword evidence="1" id="KW-0472">Membrane</keyword>
<dbReference type="Proteomes" id="UP001257948">
    <property type="component" value="Unassembled WGS sequence"/>
</dbReference>
<name>A0ABU3LLC8_9ACTN</name>
<feature type="transmembrane region" description="Helical" evidence="1">
    <location>
        <begin position="20"/>
        <end position="40"/>
    </location>
</feature>
<reference evidence="3" key="1">
    <citation type="submission" date="2023-07" db="EMBL/GenBank/DDBJ databases">
        <title>Draft genome sequence of the endophytic actinobacterium Streptomyces justiciae WPN32, a potential antibiotic producer.</title>
        <authorList>
            <person name="Yasawong M."/>
            <person name="Pana W."/>
            <person name="Ganta P."/>
            <person name="Santapan N."/>
            <person name="Songngamsuk T."/>
            <person name="Phatcharaharikarn M."/>
            <person name="Kerdtoob S."/>
            <person name="Nantapong N."/>
        </authorList>
    </citation>
    <scope>NUCLEOTIDE SEQUENCE [LARGE SCALE GENOMIC DNA]</scope>
    <source>
        <strain evidence="3">WPN32</strain>
    </source>
</reference>
<dbReference type="EMBL" id="JAVTLL010000002">
    <property type="protein sequence ID" value="MDT7839952.1"/>
    <property type="molecule type" value="Genomic_DNA"/>
</dbReference>
<proteinExistence type="predicted"/>
<dbReference type="RefSeq" id="WP_194079197.1">
    <property type="nucleotide sequence ID" value="NZ_JADDXU010000004.1"/>
</dbReference>
<comment type="caution">
    <text evidence="2">The sequence shown here is derived from an EMBL/GenBank/DDBJ whole genome shotgun (WGS) entry which is preliminary data.</text>
</comment>
<evidence type="ECO:0000313" key="3">
    <source>
        <dbReference type="Proteomes" id="UP001257948"/>
    </source>
</evidence>
<gene>
    <name evidence="2" type="ORF">RQC66_04345</name>
</gene>
<organism evidence="2 3">
    <name type="scientific">Streptomyces justiciae</name>
    <dbReference type="NCBI Taxonomy" id="2780140"/>
    <lineage>
        <taxon>Bacteria</taxon>
        <taxon>Bacillati</taxon>
        <taxon>Actinomycetota</taxon>
        <taxon>Actinomycetes</taxon>
        <taxon>Kitasatosporales</taxon>
        <taxon>Streptomycetaceae</taxon>
        <taxon>Streptomyces</taxon>
    </lineage>
</organism>
<keyword evidence="1" id="KW-1133">Transmembrane helix</keyword>
<evidence type="ECO:0000256" key="1">
    <source>
        <dbReference type="SAM" id="Phobius"/>
    </source>
</evidence>
<accession>A0ABU3LLC8</accession>
<keyword evidence="1" id="KW-0812">Transmembrane</keyword>
<evidence type="ECO:0000313" key="2">
    <source>
        <dbReference type="EMBL" id="MDT7839952.1"/>
    </source>
</evidence>